<evidence type="ECO:0000313" key="2">
    <source>
        <dbReference type="Proteomes" id="UP000186277"/>
    </source>
</evidence>
<protein>
    <submittedName>
        <fullName evidence="1">Transcriptional regulator</fullName>
    </submittedName>
</protein>
<sequence length="57" mass="6458">MNGIDFEQLKSEMLNTPEAIQAYNDADRELGIIELLYQMRENAGLSKSELVKTLPIC</sequence>
<proteinExistence type="predicted"/>
<dbReference type="AlphaFoldDB" id="A0A1Q5TSW1"/>
<keyword evidence="2" id="KW-1185">Reference proteome</keyword>
<accession>A0A1Q5TSW1</accession>
<comment type="caution">
    <text evidence="1">The sequence shown here is derived from an EMBL/GenBank/DDBJ whole genome shotgun (WGS) entry which is preliminary data.</text>
</comment>
<organism evidence="1 2">
    <name type="scientific">Xenorhabdus thuongxuanensis</name>
    <dbReference type="NCBI Taxonomy" id="1873484"/>
    <lineage>
        <taxon>Bacteria</taxon>
        <taxon>Pseudomonadati</taxon>
        <taxon>Pseudomonadota</taxon>
        <taxon>Gammaproteobacteria</taxon>
        <taxon>Enterobacterales</taxon>
        <taxon>Morganellaceae</taxon>
        <taxon>Xenorhabdus</taxon>
    </lineage>
</organism>
<gene>
    <name evidence="1" type="ORF">Xentx_02967</name>
</gene>
<dbReference type="Proteomes" id="UP000186277">
    <property type="component" value="Unassembled WGS sequence"/>
</dbReference>
<dbReference type="EMBL" id="MKGR01000026">
    <property type="protein sequence ID" value="OKP03324.1"/>
    <property type="molecule type" value="Genomic_DNA"/>
</dbReference>
<evidence type="ECO:0000313" key="1">
    <source>
        <dbReference type="EMBL" id="OKP03324.1"/>
    </source>
</evidence>
<name>A0A1Q5TSW1_9GAMM</name>
<reference evidence="1 2" key="1">
    <citation type="submission" date="2016-09" db="EMBL/GenBank/DDBJ databases">
        <title>Xenorhabdus thuongxuanensis sp. nov. and Xenorhabdus eapokensis sp. nov., isolated from Steinernema species.</title>
        <authorList>
            <person name="Kaempfer P."/>
            <person name="Tobias N.J."/>
            <person name="Phan Ke L."/>
            <person name="Bode H.B."/>
            <person name="Glaeser S.P."/>
        </authorList>
    </citation>
    <scope>NUCLEOTIDE SEQUENCE [LARGE SCALE GENOMIC DNA]</scope>
    <source>
        <strain evidence="1 2">30TX1</strain>
    </source>
</reference>